<reference evidence="1 2" key="1">
    <citation type="submission" date="2019-03" db="EMBL/GenBank/DDBJ databases">
        <title>Draft genome sequences of novel Actinobacteria.</title>
        <authorList>
            <person name="Sahin N."/>
            <person name="Ay H."/>
            <person name="Saygin H."/>
        </authorList>
    </citation>
    <scope>NUCLEOTIDE SEQUENCE [LARGE SCALE GENOMIC DNA]</scope>
    <source>
        <strain evidence="1 2">H3C3</strain>
    </source>
</reference>
<sequence length="171" mass="18981">MPTGELARIQLNDDERADIVLILDRLSTAGWQVYHVTTRTDEPMVMEPGAGARYKTPACELDVEYVAMGVSVGIEGLGEWENHELLIHACGRHASHHNPSQPNDDDQKLVNVLSVLTAYQDRLTPDTYAEFGRDLLMACDSIEYYGDEGGPVYGFTQEDLDVGELPVTKSR</sequence>
<evidence type="ECO:0000313" key="1">
    <source>
        <dbReference type="EMBL" id="TDD95424.1"/>
    </source>
</evidence>
<comment type="caution">
    <text evidence="1">The sequence shown here is derived from an EMBL/GenBank/DDBJ whole genome shotgun (WGS) entry which is preliminary data.</text>
</comment>
<dbReference type="RefSeq" id="WP_131889516.1">
    <property type="nucleotide sequence ID" value="NZ_SMKU01000011.1"/>
</dbReference>
<dbReference type="Proteomes" id="UP000294513">
    <property type="component" value="Unassembled WGS sequence"/>
</dbReference>
<dbReference type="OrthoDB" id="5186041at2"/>
<protein>
    <submittedName>
        <fullName evidence="1">Uncharacterized protein</fullName>
    </submittedName>
</protein>
<dbReference type="AlphaFoldDB" id="A0A4R5CE30"/>
<keyword evidence="2" id="KW-1185">Reference proteome</keyword>
<evidence type="ECO:0000313" key="2">
    <source>
        <dbReference type="Proteomes" id="UP000294513"/>
    </source>
</evidence>
<dbReference type="EMBL" id="SMKU01000011">
    <property type="protein sequence ID" value="TDD95424.1"/>
    <property type="molecule type" value="Genomic_DNA"/>
</dbReference>
<organism evidence="1 2">
    <name type="scientific">Actinomadura rubrisoli</name>
    <dbReference type="NCBI Taxonomy" id="2530368"/>
    <lineage>
        <taxon>Bacteria</taxon>
        <taxon>Bacillati</taxon>
        <taxon>Actinomycetota</taxon>
        <taxon>Actinomycetes</taxon>
        <taxon>Streptosporangiales</taxon>
        <taxon>Thermomonosporaceae</taxon>
        <taxon>Actinomadura</taxon>
    </lineage>
</organism>
<gene>
    <name evidence="1" type="ORF">E1298_04745</name>
</gene>
<accession>A0A4R5CE30</accession>
<proteinExistence type="predicted"/>
<name>A0A4R5CE30_9ACTN</name>